<gene>
    <name evidence="3" type="ORF">M9Y10_002571</name>
</gene>
<feature type="region of interest" description="Disordered" evidence="2">
    <location>
        <begin position="882"/>
        <end position="909"/>
    </location>
</feature>
<evidence type="ECO:0000313" key="4">
    <source>
        <dbReference type="Proteomes" id="UP001470230"/>
    </source>
</evidence>
<dbReference type="Proteomes" id="UP001470230">
    <property type="component" value="Unassembled WGS sequence"/>
</dbReference>
<feature type="coiled-coil region" evidence="1">
    <location>
        <begin position="816"/>
        <end position="843"/>
    </location>
</feature>
<feature type="compositionally biased region" description="Low complexity" evidence="2">
    <location>
        <begin position="757"/>
        <end position="780"/>
    </location>
</feature>
<feature type="region of interest" description="Disordered" evidence="2">
    <location>
        <begin position="1285"/>
        <end position="1328"/>
    </location>
</feature>
<evidence type="ECO:0000256" key="1">
    <source>
        <dbReference type="SAM" id="Coils"/>
    </source>
</evidence>
<feature type="coiled-coil region" evidence="1">
    <location>
        <begin position="277"/>
        <end position="427"/>
    </location>
</feature>
<name>A0ABR2LA76_9EUKA</name>
<feature type="compositionally biased region" description="Basic and acidic residues" evidence="2">
    <location>
        <begin position="742"/>
        <end position="752"/>
    </location>
</feature>
<reference evidence="3 4" key="1">
    <citation type="submission" date="2024-04" db="EMBL/GenBank/DDBJ databases">
        <title>Tritrichomonas musculus Genome.</title>
        <authorList>
            <person name="Alves-Ferreira E."/>
            <person name="Grigg M."/>
            <person name="Lorenzi H."/>
            <person name="Galac M."/>
        </authorList>
    </citation>
    <scope>NUCLEOTIDE SEQUENCE [LARGE SCALE GENOMIC DNA]</scope>
    <source>
        <strain evidence="3 4">EAF2021</strain>
    </source>
</reference>
<feature type="compositionally biased region" description="Basic and acidic residues" evidence="2">
    <location>
        <begin position="719"/>
        <end position="734"/>
    </location>
</feature>
<feature type="compositionally biased region" description="Polar residues" evidence="2">
    <location>
        <begin position="1195"/>
        <end position="1215"/>
    </location>
</feature>
<feature type="region of interest" description="Disordered" evidence="2">
    <location>
        <begin position="719"/>
        <end position="780"/>
    </location>
</feature>
<keyword evidence="4" id="KW-1185">Reference proteome</keyword>
<accession>A0ABR2LA76</accession>
<feature type="region of interest" description="Disordered" evidence="2">
    <location>
        <begin position="682"/>
        <end position="702"/>
    </location>
</feature>
<feature type="compositionally biased region" description="Low complexity" evidence="2">
    <location>
        <begin position="1216"/>
        <end position="1227"/>
    </location>
</feature>
<feature type="coiled-coil region" evidence="1">
    <location>
        <begin position="918"/>
        <end position="1091"/>
    </location>
</feature>
<sequence length="1409" mass="161656">MYEESDYQQDSQALLEKIDSELIKSQTFNDLNSLMKEIDDNNQDYMTQSQSSRMQGLLNNLYENICEIVLNDNDSTVFNQINQSIAKLFRQNSNKYKSTKELSPQPALDNEDAHIIKNLNDYNEEEEIVNRIADQLMIQTPTTESELVKSISEKISKAEQLKDDLIEAFELPKNTHTEYIVTALQAKLDFDSDNMKNQKKNPADDKSNEIQGNGLQKELTDAKKQLTLFQEQMKILQDEIEKKNQSLEQFANTSNISQTTNVINDINTELVNKKIELAKIRSDYETLKSDNADLSQANQQNQFKLEKVLSSYAELQKQNEQLTRKLQKATNNIEDLEKKPNEYYTRSSNEQIEAFDKLVAQFEEQSQELSEEANTKMKLINLLQKSSALNLFFDKKLALAETRISQLEKANNALAEKNINAKIENRNLDDSEISDAEYEKVDEGLIDSIKNSLENISSGDVKNSCLGICNNDNLTIERRVLTVISTLTAALYQHDNYSIDQSSNDEQTELLLNTVGSLFKFVSTTARTKEVACWLLSKYSFNEATQLMTDQVNQIESFIKQQCIEIRSDQTNVFTSFIDHHDPFELDDSLRNFLSKFDDVHTKEGKNLFIILQQAIAAGMLLETYARHAGLQCNAQSKELQKARKQLQDAKIANQSDIEDLQREIQKTRKELLKLQENAQRRRQLQNQNPDQLDNDGSTYTDAYSEYTYSTTYSTEPAKMENIEINKRNTKNQETKNTNNNKKKEMTLKDIADSSINDNNNNNNNNNNSNNNNNNNETELGNINNGSTEMMEMMKKNQNNLKNQPEASLISDEQYVMDLQNKLEETRNDLLEAQNKLEKYKKVVFSVKKALRNEFLNGNQSSVILESFNNFKQLEQSTKEMTKTEAALTSPNAKSKIQQKALSTDDSYSSSDIDNQIVEKANQKVRSILSEREDELEKLSLKLQNAEANINKAEEELKNTENEKNSQIAELQSKIDEAVTSYEDRLAQISDENEKMRVLLARMKDKATEKYNLLIERENEAKKKLALVIKKQKKKIQQQQNIIQQLQMQDNQNNETLNNEAQKREELMQSIESLKAENDQMKQKVKLMQVENKLTLAKLAGKEEEIKREKSLSDSQWKIQSFGLQASAQSKIDAYKREHEEKLNEFFISIRKLFNEYVTFNQPLNYDSVFASLLELKKLLEKYSKQSEEVENFKKSLQTPSSPITDRSISSPKRINNNSDLSNSFSNSLRSQTDSLVAENAEYKRQLKAKDEALVSRSTSKDWENWALPFYKKFVSLARSQKGGANSTLPTFSFSPSQTATSSNKFSSRNQNQNLAASASQSSSPMPSSFMLRSVLGDALRQVLQQNGERISQKRTVEHPLLHLSVVVIFALRLKRLARVEDKNFNPSTVKYSVANFDYANLEKLHTDL</sequence>
<feature type="compositionally biased region" description="Polar residues" evidence="2">
    <location>
        <begin position="887"/>
        <end position="902"/>
    </location>
</feature>
<feature type="compositionally biased region" description="Low complexity" evidence="2">
    <location>
        <begin position="685"/>
        <end position="702"/>
    </location>
</feature>
<feature type="compositionally biased region" description="Polar residues" evidence="2">
    <location>
        <begin position="1285"/>
        <end position="1306"/>
    </location>
</feature>
<feature type="compositionally biased region" description="Low complexity" evidence="2">
    <location>
        <begin position="1307"/>
        <end position="1328"/>
    </location>
</feature>
<evidence type="ECO:0000256" key="2">
    <source>
        <dbReference type="SAM" id="MobiDB-lite"/>
    </source>
</evidence>
<feature type="region of interest" description="Disordered" evidence="2">
    <location>
        <begin position="1192"/>
        <end position="1227"/>
    </location>
</feature>
<proteinExistence type="predicted"/>
<organism evidence="3 4">
    <name type="scientific">Tritrichomonas musculus</name>
    <dbReference type="NCBI Taxonomy" id="1915356"/>
    <lineage>
        <taxon>Eukaryota</taxon>
        <taxon>Metamonada</taxon>
        <taxon>Parabasalia</taxon>
        <taxon>Tritrichomonadida</taxon>
        <taxon>Tritrichomonadidae</taxon>
        <taxon>Tritrichomonas</taxon>
    </lineage>
</organism>
<evidence type="ECO:0008006" key="5">
    <source>
        <dbReference type="Google" id="ProtNLM"/>
    </source>
</evidence>
<evidence type="ECO:0000313" key="3">
    <source>
        <dbReference type="EMBL" id="KAK8900248.1"/>
    </source>
</evidence>
<dbReference type="EMBL" id="JAPFFF010000001">
    <property type="protein sequence ID" value="KAK8900248.1"/>
    <property type="molecule type" value="Genomic_DNA"/>
</dbReference>
<feature type="coiled-coil region" evidence="1">
    <location>
        <begin position="219"/>
        <end position="253"/>
    </location>
</feature>
<comment type="caution">
    <text evidence="3">The sequence shown here is derived from an EMBL/GenBank/DDBJ whole genome shotgun (WGS) entry which is preliminary data.</text>
</comment>
<keyword evidence="1" id="KW-0175">Coiled coil</keyword>
<protein>
    <recommendedName>
        <fullName evidence="5">Viral A-type inclusion protein</fullName>
    </recommendedName>
</protein>